<dbReference type="OrthoDB" id="2985014at2759"/>
<evidence type="ECO:0000256" key="2">
    <source>
        <dbReference type="SAM" id="Phobius"/>
    </source>
</evidence>
<protein>
    <submittedName>
        <fullName evidence="3">Uncharacterized protein</fullName>
    </submittedName>
</protein>
<keyword evidence="2" id="KW-0812">Transmembrane</keyword>
<gene>
    <name evidence="3" type="ORF">CERZMDRAFT_81669</name>
</gene>
<feature type="region of interest" description="Disordered" evidence="1">
    <location>
        <begin position="113"/>
        <end position="143"/>
    </location>
</feature>
<dbReference type="EMBL" id="ML992664">
    <property type="protein sequence ID" value="KAF2216601.1"/>
    <property type="molecule type" value="Genomic_DNA"/>
</dbReference>
<evidence type="ECO:0000313" key="3">
    <source>
        <dbReference type="EMBL" id="KAF2216601.1"/>
    </source>
</evidence>
<feature type="transmembrane region" description="Helical" evidence="2">
    <location>
        <begin position="52"/>
        <end position="73"/>
    </location>
</feature>
<keyword evidence="4" id="KW-1185">Reference proteome</keyword>
<keyword evidence="2" id="KW-0472">Membrane</keyword>
<accession>A0A6A6FT89</accession>
<feature type="compositionally biased region" description="Basic and acidic residues" evidence="1">
    <location>
        <begin position="113"/>
        <end position="137"/>
    </location>
</feature>
<proteinExistence type="predicted"/>
<organism evidence="3 4">
    <name type="scientific">Cercospora zeae-maydis SCOH1-5</name>
    <dbReference type="NCBI Taxonomy" id="717836"/>
    <lineage>
        <taxon>Eukaryota</taxon>
        <taxon>Fungi</taxon>
        <taxon>Dikarya</taxon>
        <taxon>Ascomycota</taxon>
        <taxon>Pezizomycotina</taxon>
        <taxon>Dothideomycetes</taxon>
        <taxon>Dothideomycetidae</taxon>
        <taxon>Mycosphaerellales</taxon>
        <taxon>Mycosphaerellaceae</taxon>
        <taxon>Cercospora</taxon>
    </lineage>
</organism>
<dbReference type="Proteomes" id="UP000799539">
    <property type="component" value="Unassembled WGS sequence"/>
</dbReference>
<evidence type="ECO:0000256" key="1">
    <source>
        <dbReference type="SAM" id="MobiDB-lite"/>
    </source>
</evidence>
<dbReference type="AlphaFoldDB" id="A0A6A6FT89"/>
<feature type="transmembrane region" description="Helical" evidence="2">
    <location>
        <begin position="85"/>
        <end position="106"/>
    </location>
</feature>
<name>A0A6A6FT89_9PEZI</name>
<keyword evidence="2" id="KW-1133">Transmembrane helix</keyword>
<evidence type="ECO:0000313" key="4">
    <source>
        <dbReference type="Proteomes" id="UP000799539"/>
    </source>
</evidence>
<reference evidence="3" key="1">
    <citation type="journal article" date="2020" name="Stud. Mycol.">
        <title>101 Dothideomycetes genomes: a test case for predicting lifestyles and emergence of pathogens.</title>
        <authorList>
            <person name="Haridas S."/>
            <person name="Albert R."/>
            <person name="Binder M."/>
            <person name="Bloem J."/>
            <person name="Labutti K."/>
            <person name="Salamov A."/>
            <person name="Andreopoulos B."/>
            <person name="Baker S."/>
            <person name="Barry K."/>
            <person name="Bills G."/>
            <person name="Bluhm B."/>
            <person name="Cannon C."/>
            <person name="Castanera R."/>
            <person name="Culley D."/>
            <person name="Daum C."/>
            <person name="Ezra D."/>
            <person name="Gonzalez J."/>
            <person name="Henrissat B."/>
            <person name="Kuo A."/>
            <person name="Liang C."/>
            <person name="Lipzen A."/>
            <person name="Lutzoni F."/>
            <person name="Magnuson J."/>
            <person name="Mondo S."/>
            <person name="Nolan M."/>
            <person name="Ohm R."/>
            <person name="Pangilinan J."/>
            <person name="Park H.-J."/>
            <person name="Ramirez L."/>
            <person name="Alfaro M."/>
            <person name="Sun H."/>
            <person name="Tritt A."/>
            <person name="Yoshinaga Y."/>
            <person name="Zwiers L.-H."/>
            <person name="Turgeon B."/>
            <person name="Goodwin S."/>
            <person name="Spatafora J."/>
            <person name="Crous P."/>
            <person name="Grigoriev I."/>
        </authorList>
    </citation>
    <scope>NUCLEOTIDE SEQUENCE</scope>
    <source>
        <strain evidence="3">SCOH1-5</strain>
    </source>
</reference>
<sequence length="143" mass="15045">MERRSRPDNVVENAPFGCPRQGAISSAFFLARSAHNGHGGAANNAGSESRRVVAVPLAVALAQAVAIGSGYLLPASDGPKYTKGAAVETALSAAGMVFTFVYMGLIEWENARRDKREGRPPEAGHRPDTAEHADDAPGLRYIG</sequence>